<accession>E6QDW7</accession>
<organism evidence="1">
    <name type="scientific">mine drainage metagenome</name>
    <dbReference type="NCBI Taxonomy" id="410659"/>
    <lineage>
        <taxon>unclassified sequences</taxon>
        <taxon>metagenomes</taxon>
        <taxon>ecological metagenomes</taxon>
    </lineage>
</organism>
<comment type="caution">
    <text evidence="1">The sequence shown here is derived from an EMBL/GenBank/DDBJ whole genome shotgun (WGS) entry which is preliminary data.</text>
</comment>
<dbReference type="AlphaFoldDB" id="E6QDW7"/>
<reference evidence="1" key="1">
    <citation type="submission" date="2009-10" db="EMBL/GenBank/DDBJ databases">
        <title>Diversity of trophic interactions inside an arsenic-rich microbial ecosystem.</title>
        <authorList>
            <person name="Bertin P.N."/>
            <person name="Heinrich-Salmeron A."/>
            <person name="Pelletier E."/>
            <person name="Goulhen-Chollet F."/>
            <person name="Arsene-Ploetze F."/>
            <person name="Gallien S."/>
            <person name="Calteau A."/>
            <person name="Vallenet D."/>
            <person name="Casiot C."/>
            <person name="Chane-Woon-Ming B."/>
            <person name="Giloteaux L."/>
            <person name="Barakat M."/>
            <person name="Bonnefoy V."/>
            <person name="Bruneel O."/>
            <person name="Chandler M."/>
            <person name="Cleiss J."/>
            <person name="Duran R."/>
            <person name="Elbaz-Poulichet F."/>
            <person name="Fonknechten N."/>
            <person name="Lauga B."/>
            <person name="Mornico D."/>
            <person name="Ortet P."/>
            <person name="Schaeffer C."/>
            <person name="Siguier P."/>
            <person name="Alexander Thil Smith A."/>
            <person name="Van Dorsselaer A."/>
            <person name="Weissenbach J."/>
            <person name="Medigue C."/>
            <person name="Le Paslier D."/>
        </authorList>
    </citation>
    <scope>NUCLEOTIDE SEQUENCE</scope>
</reference>
<dbReference type="EMBL" id="CABP01000112">
    <property type="protein sequence ID" value="CBI05393.1"/>
    <property type="molecule type" value="Genomic_DNA"/>
</dbReference>
<evidence type="ECO:0000313" key="1">
    <source>
        <dbReference type="EMBL" id="CBI05393.1"/>
    </source>
</evidence>
<gene>
    <name evidence="1" type="ORF">CARN5_1108</name>
</gene>
<proteinExistence type="predicted"/>
<name>E6QDW7_9ZZZZ</name>
<sequence>MCRLFGKAIRKYHYCSTYMEQW</sequence>
<protein>
    <submittedName>
        <fullName evidence="1">Uncharacterized protein</fullName>
    </submittedName>
</protein>